<proteinExistence type="predicted"/>
<dbReference type="EMBL" id="BSXW01000086">
    <property type="protein sequence ID" value="GMF11734.1"/>
    <property type="molecule type" value="Genomic_DNA"/>
</dbReference>
<organism evidence="1 2">
    <name type="scientific">Phytophthora lilii</name>
    <dbReference type="NCBI Taxonomy" id="2077276"/>
    <lineage>
        <taxon>Eukaryota</taxon>
        <taxon>Sar</taxon>
        <taxon>Stramenopiles</taxon>
        <taxon>Oomycota</taxon>
        <taxon>Peronosporomycetes</taxon>
        <taxon>Peronosporales</taxon>
        <taxon>Peronosporaceae</taxon>
        <taxon>Phytophthora</taxon>
    </lineage>
</organism>
<protein>
    <submittedName>
        <fullName evidence="1">Unnamed protein product</fullName>
    </submittedName>
</protein>
<dbReference type="Proteomes" id="UP001165083">
    <property type="component" value="Unassembled WGS sequence"/>
</dbReference>
<evidence type="ECO:0000313" key="2">
    <source>
        <dbReference type="Proteomes" id="UP001165083"/>
    </source>
</evidence>
<accession>A0A9W6TEQ8</accession>
<sequence>MDQQPNTNPFTLAFDLTWAVEDEVVLVTVLSEQVLQPVEVLHQVPNVCVSEEISFKPLQEHQNERDKPHTEGHGVVEVVCSRVEVHHVRHAARRRAELVHVVAVRGLRKR</sequence>
<reference evidence="1" key="1">
    <citation type="submission" date="2023-04" db="EMBL/GenBank/DDBJ databases">
        <title>Phytophthora lilii NBRC 32176.</title>
        <authorList>
            <person name="Ichikawa N."/>
            <person name="Sato H."/>
            <person name="Tonouchi N."/>
        </authorList>
    </citation>
    <scope>NUCLEOTIDE SEQUENCE</scope>
    <source>
        <strain evidence="1">NBRC 32176</strain>
    </source>
</reference>
<name>A0A9W6TEQ8_9STRA</name>
<evidence type="ECO:0000313" key="1">
    <source>
        <dbReference type="EMBL" id="GMF11734.1"/>
    </source>
</evidence>
<keyword evidence="2" id="KW-1185">Reference proteome</keyword>
<gene>
    <name evidence="1" type="ORF">Plil01_000241100</name>
</gene>
<comment type="caution">
    <text evidence="1">The sequence shown here is derived from an EMBL/GenBank/DDBJ whole genome shotgun (WGS) entry which is preliminary data.</text>
</comment>
<dbReference type="AlphaFoldDB" id="A0A9W6TEQ8"/>